<dbReference type="AlphaFoldDB" id="A0A6C0AE62"/>
<dbReference type="EMBL" id="MN740593">
    <property type="protein sequence ID" value="QHS77801.1"/>
    <property type="molecule type" value="Genomic_DNA"/>
</dbReference>
<proteinExistence type="predicted"/>
<accession>A0A6C0AE62</accession>
<sequence>MLKIKKSKLPEFIKISPNYKDIDDKEYVYIPKNIDLDVNYKKIENINDYSKIIEIVKYFNLKLPKSLKKFQEDIKNQDALLLFLLQKKDDAFIKPIIEQVKENKDFEINIEVYFSKNDLAEDISEKNYYEGSTLRLEININMKNNIFKISDLLFHSDTQEIIKIVENIEKYDNNIEFVLKNNYNDDDLRIIVKDNNIKMEYTSYYFTADDRYINKKEKIIGTNNSFVKEQILSSFKKIKKISKKLEKLSSDGNFFAIHTDDLYVIRSRFLKDDEDVEYDYGFIFDHLDKVTKKFPLTIKDEIGNKNIEEWLIKNKRIIKNYKNVKINFIE</sequence>
<name>A0A6C0AE62_9ZZZZ</name>
<organism evidence="1">
    <name type="scientific">viral metagenome</name>
    <dbReference type="NCBI Taxonomy" id="1070528"/>
    <lineage>
        <taxon>unclassified sequences</taxon>
        <taxon>metagenomes</taxon>
        <taxon>organismal metagenomes</taxon>
    </lineage>
</organism>
<reference evidence="1" key="1">
    <citation type="journal article" date="2020" name="Nature">
        <title>Giant virus diversity and host interactions through global metagenomics.</title>
        <authorList>
            <person name="Schulz F."/>
            <person name="Roux S."/>
            <person name="Paez-Espino D."/>
            <person name="Jungbluth S."/>
            <person name="Walsh D.A."/>
            <person name="Denef V.J."/>
            <person name="McMahon K.D."/>
            <person name="Konstantinidis K.T."/>
            <person name="Eloe-Fadrosh E.A."/>
            <person name="Kyrpides N.C."/>
            <person name="Woyke T."/>
        </authorList>
    </citation>
    <scope>NUCLEOTIDE SEQUENCE</scope>
    <source>
        <strain evidence="1">GVMAG-S-1021933-23</strain>
    </source>
</reference>
<protein>
    <submittedName>
        <fullName evidence="1">Uncharacterized protein</fullName>
    </submittedName>
</protein>
<evidence type="ECO:0000313" key="1">
    <source>
        <dbReference type="EMBL" id="QHS77801.1"/>
    </source>
</evidence>